<keyword evidence="4" id="KW-1185">Reference proteome</keyword>
<dbReference type="InterPro" id="IPR050643">
    <property type="entry name" value="Periplasmic_pilus_chap"/>
</dbReference>
<reference evidence="3 4" key="1">
    <citation type="submission" date="2017-10" db="EMBL/GenBank/DDBJ databases">
        <title>Whole genome sequencing of members of genus Pseudoxanthomonas.</title>
        <authorList>
            <person name="Kumar S."/>
            <person name="Bansal K."/>
            <person name="Kaur A."/>
            <person name="Patil P."/>
            <person name="Sharma S."/>
            <person name="Patil P.B."/>
        </authorList>
    </citation>
    <scope>NUCLEOTIDE SEQUENCE [LARGE SCALE GENOMIC DNA]</scope>
    <source>
        <strain evidence="3 4">DSM 17801</strain>
    </source>
</reference>
<sequence>MAPMTLDQDRPRPPKGRGSRIRGWLLLAALALAGPAALAANLQVNPIMLEFAPGEQSQAVWLSNTGTEPLKAQVRVSAWSQAGGTDQTEPSRDLVASPAILEVAAGQQQLVRIIRPRSEPLQTEAAYRLTIDELPADGSEPQRSGLQFLLRYSVPVFVLAEGTEPLSPSRRTASTPPSTGTPTTLSARLEARGDASLLSITNPERQRVRLSNLVWVDTGGHRTELAPGLFGYVLAGQRMQWTIPLSPQQRANGGSLKVRFNDDPNDQTLPLENPGS</sequence>
<dbReference type="InterPro" id="IPR013783">
    <property type="entry name" value="Ig-like_fold"/>
</dbReference>
<dbReference type="Proteomes" id="UP000788419">
    <property type="component" value="Unassembled WGS sequence"/>
</dbReference>
<name>A0ABQ6Z809_9GAMM</name>
<proteinExistence type="predicted"/>
<dbReference type="EMBL" id="PDWN01000007">
    <property type="protein sequence ID" value="KAF1694673.1"/>
    <property type="molecule type" value="Genomic_DNA"/>
</dbReference>
<gene>
    <name evidence="3" type="ORF">CSC65_08215</name>
</gene>
<evidence type="ECO:0000256" key="1">
    <source>
        <dbReference type="SAM" id="MobiDB-lite"/>
    </source>
</evidence>
<organism evidence="3 4">
    <name type="scientific">Pseudoxanthomonas daejeonensis</name>
    <dbReference type="NCBI Taxonomy" id="266062"/>
    <lineage>
        <taxon>Bacteria</taxon>
        <taxon>Pseudomonadati</taxon>
        <taxon>Pseudomonadota</taxon>
        <taxon>Gammaproteobacteria</taxon>
        <taxon>Lysobacterales</taxon>
        <taxon>Lysobacteraceae</taxon>
        <taxon>Pseudoxanthomonas</taxon>
    </lineage>
</organism>
<dbReference type="Gene3D" id="2.60.40.10">
    <property type="entry name" value="Immunoglobulins"/>
    <property type="match status" value="1"/>
</dbReference>
<evidence type="ECO:0000313" key="4">
    <source>
        <dbReference type="Proteomes" id="UP000788419"/>
    </source>
</evidence>
<dbReference type="PANTHER" id="PTHR30251">
    <property type="entry name" value="PILUS ASSEMBLY CHAPERONE"/>
    <property type="match status" value="1"/>
</dbReference>
<evidence type="ECO:0000259" key="2">
    <source>
        <dbReference type="Pfam" id="PF00345"/>
    </source>
</evidence>
<dbReference type="InterPro" id="IPR016147">
    <property type="entry name" value="Pili_assmbl_chaperone_N"/>
</dbReference>
<feature type="compositionally biased region" description="Polar residues" evidence="1">
    <location>
        <begin position="266"/>
        <end position="276"/>
    </location>
</feature>
<dbReference type="InterPro" id="IPR008962">
    <property type="entry name" value="PapD-like_sf"/>
</dbReference>
<comment type="caution">
    <text evidence="3">The sequence shown here is derived from an EMBL/GenBank/DDBJ whole genome shotgun (WGS) entry which is preliminary data.</text>
</comment>
<dbReference type="SUPFAM" id="SSF49354">
    <property type="entry name" value="PapD-like"/>
    <property type="match status" value="1"/>
</dbReference>
<dbReference type="PANTHER" id="PTHR30251:SF4">
    <property type="entry name" value="SLR1668 PROTEIN"/>
    <property type="match status" value="1"/>
</dbReference>
<feature type="region of interest" description="Disordered" evidence="1">
    <location>
        <begin position="165"/>
        <end position="184"/>
    </location>
</feature>
<protein>
    <recommendedName>
        <fullName evidence="2">Pili assembly chaperone N-terminal domain-containing protein</fullName>
    </recommendedName>
</protein>
<dbReference type="Pfam" id="PF00345">
    <property type="entry name" value="PapD_N"/>
    <property type="match status" value="1"/>
</dbReference>
<accession>A0ABQ6Z809</accession>
<feature type="domain" description="Pili assembly chaperone N-terminal" evidence="2">
    <location>
        <begin position="42"/>
        <end position="158"/>
    </location>
</feature>
<feature type="region of interest" description="Disordered" evidence="1">
    <location>
        <begin position="248"/>
        <end position="276"/>
    </location>
</feature>
<evidence type="ECO:0000313" key="3">
    <source>
        <dbReference type="EMBL" id="KAF1694673.1"/>
    </source>
</evidence>